<reference evidence="2" key="1">
    <citation type="submission" date="2010-08" db="EMBL/GenBank/DDBJ databases">
        <authorList>
            <consortium name="Caenorhabditis japonica Sequencing Consortium"/>
            <person name="Wilson R.K."/>
        </authorList>
    </citation>
    <scope>NUCLEOTIDE SEQUENCE [LARGE SCALE GENOMIC DNA]</scope>
    <source>
        <strain evidence="2">DF5081</strain>
    </source>
</reference>
<reference evidence="1" key="2">
    <citation type="submission" date="2022-06" db="UniProtKB">
        <authorList>
            <consortium name="EnsemblMetazoa"/>
        </authorList>
    </citation>
    <scope>IDENTIFICATION</scope>
    <source>
        <strain evidence="1">DF5081</strain>
    </source>
</reference>
<proteinExistence type="predicted"/>
<dbReference type="EnsemblMetazoa" id="CJA37777.1">
    <property type="protein sequence ID" value="CJA37777.1"/>
    <property type="gene ID" value="WBGene00213624"/>
</dbReference>
<evidence type="ECO:0000313" key="2">
    <source>
        <dbReference type="Proteomes" id="UP000005237"/>
    </source>
</evidence>
<accession>A0A8R1EJG9</accession>
<keyword evidence="2" id="KW-1185">Reference proteome</keyword>
<dbReference type="Proteomes" id="UP000005237">
    <property type="component" value="Unassembled WGS sequence"/>
</dbReference>
<organism evidence="1 2">
    <name type="scientific">Caenorhabditis japonica</name>
    <dbReference type="NCBI Taxonomy" id="281687"/>
    <lineage>
        <taxon>Eukaryota</taxon>
        <taxon>Metazoa</taxon>
        <taxon>Ecdysozoa</taxon>
        <taxon>Nematoda</taxon>
        <taxon>Chromadorea</taxon>
        <taxon>Rhabditida</taxon>
        <taxon>Rhabditina</taxon>
        <taxon>Rhabditomorpha</taxon>
        <taxon>Rhabditoidea</taxon>
        <taxon>Rhabditidae</taxon>
        <taxon>Peloderinae</taxon>
        <taxon>Caenorhabditis</taxon>
    </lineage>
</organism>
<sequence length="39" mass="4522">MEYIAPRGGWSKTCRQMRMHQSPSGVVCGWNEDNLINLR</sequence>
<name>A0A8R1EJG9_CAEJA</name>
<protein>
    <submittedName>
        <fullName evidence="1">Uncharacterized protein</fullName>
    </submittedName>
</protein>
<evidence type="ECO:0000313" key="1">
    <source>
        <dbReference type="EnsemblMetazoa" id="CJA37777.1"/>
    </source>
</evidence>